<evidence type="ECO:0000313" key="3">
    <source>
        <dbReference type="EMBL" id="KAL0490254.1"/>
    </source>
</evidence>
<proteinExistence type="predicted"/>
<dbReference type="Pfam" id="PF00615">
    <property type="entry name" value="RGS"/>
    <property type="match status" value="1"/>
</dbReference>
<sequence length="205" mass="24113">MGDYENYLTLDDILSEEDAKYEFESYLRNNDKDNLLSFVTEYQEFLMLRDDNASSEKMSEHIEMIIQKYIEEDAPYLLTTCPEDYLSRFRHYHVLNNSKACLLSLESIYTEIYRQVKKIHFPEYLRSDEFAAYCHNSDHVTVVEEKTAAEELIRRKSSICVTLLEASSLASAVDLDCRIEQSNRVDEHLLNLKKRMEEKSAFLGM</sequence>
<dbReference type="EMBL" id="JAOPGA020000705">
    <property type="protein sequence ID" value="KAL0480934.1"/>
    <property type="molecule type" value="Genomic_DNA"/>
</dbReference>
<dbReference type="SUPFAM" id="SSF48097">
    <property type="entry name" value="Regulator of G-protein signaling, RGS"/>
    <property type="match status" value="1"/>
</dbReference>
<dbReference type="PROSITE" id="PS50132">
    <property type="entry name" value="RGS"/>
    <property type="match status" value="1"/>
</dbReference>
<dbReference type="AlphaFoldDB" id="A0AAW2YV54"/>
<dbReference type="InterPro" id="IPR044926">
    <property type="entry name" value="RGS_subdomain_2"/>
</dbReference>
<evidence type="ECO:0000313" key="2">
    <source>
        <dbReference type="EMBL" id="KAL0480934.1"/>
    </source>
</evidence>
<protein>
    <submittedName>
        <fullName evidence="2">RCD1</fullName>
    </submittedName>
</protein>
<gene>
    <name evidence="2" type="ORF">AKO1_000703</name>
    <name evidence="3" type="ORF">AKO1_006611</name>
</gene>
<evidence type="ECO:0000259" key="1">
    <source>
        <dbReference type="PROSITE" id="PS50132"/>
    </source>
</evidence>
<dbReference type="InterPro" id="IPR016137">
    <property type="entry name" value="RGS"/>
</dbReference>
<dbReference type="InterPro" id="IPR036305">
    <property type="entry name" value="RGS_sf"/>
</dbReference>
<organism evidence="2 4">
    <name type="scientific">Acrasis kona</name>
    <dbReference type="NCBI Taxonomy" id="1008807"/>
    <lineage>
        <taxon>Eukaryota</taxon>
        <taxon>Discoba</taxon>
        <taxon>Heterolobosea</taxon>
        <taxon>Tetramitia</taxon>
        <taxon>Eutetramitia</taxon>
        <taxon>Acrasidae</taxon>
        <taxon>Acrasis</taxon>
    </lineage>
</organism>
<name>A0AAW2YV54_9EUKA</name>
<dbReference type="EMBL" id="JAOPGA020001656">
    <property type="protein sequence ID" value="KAL0490254.1"/>
    <property type="molecule type" value="Genomic_DNA"/>
</dbReference>
<accession>A0AAW2YV54</accession>
<dbReference type="Proteomes" id="UP001431209">
    <property type="component" value="Unassembled WGS sequence"/>
</dbReference>
<comment type="caution">
    <text evidence="2">The sequence shown here is derived from an EMBL/GenBank/DDBJ whole genome shotgun (WGS) entry which is preliminary data.</text>
</comment>
<dbReference type="SMART" id="SM00315">
    <property type="entry name" value="RGS"/>
    <property type="match status" value="1"/>
</dbReference>
<dbReference type="Gene3D" id="1.10.167.10">
    <property type="entry name" value="Regulator of G-protein Signalling 4, domain 2"/>
    <property type="match status" value="1"/>
</dbReference>
<feature type="domain" description="RGS" evidence="1">
    <location>
        <begin position="9"/>
        <end position="134"/>
    </location>
</feature>
<evidence type="ECO:0000313" key="4">
    <source>
        <dbReference type="Proteomes" id="UP001431209"/>
    </source>
</evidence>
<reference evidence="2 4" key="1">
    <citation type="submission" date="2024-03" db="EMBL/GenBank/DDBJ databases">
        <title>The Acrasis kona genome and developmental transcriptomes reveal deep origins of eukaryotic multicellular pathways.</title>
        <authorList>
            <person name="Sheikh S."/>
            <person name="Fu C.-J."/>
            <person name="Brown M.W."/>
            <person name="Baldauf S.L."/>
        </authorList>
    </citation>
    <scope>NUCLEOTIDE SEQUENCE [LARGE SCALE GENOMIC DNA]</scope>
    <source>
        <strain evidence="2 4">ATCC MYA-3509</strain>
    </source>
</reference>
<keyword evidence="4" id="KW-1185">Reference proteome</keyword>